<dbReference type="Pfam" id="PF01590">
    <property type="entry name" value="GAF"/>
    <property type="match status" value="1"/>
</dbReference>
<dbReference type="InterPro" id="IPR003661">
    <property type="entry name" value="HisK_dim/P_dom"/>
</dbReference>
<feature type="transmembrane region" description="Helical" evidence="13">
    <location>
        <begin position="249"/>
        <end position="269"/>
    </location>
</feature>
<dbReference type="InterPro" id="IPR029016">
    <property type="entry name" value="GAF-like_dom_sf"/>
</dbReference>
<dbReference type="SMART" id="SM00387">
    <property type="entry name" value="HATPase_c"/>
    <property type="match status" value="1"/>
</dbReference>
<feature type="region of interest" description="Disordered" evidence="12">
    <location>
        <begin position="419"/>
        <end position="443"/>
    </location>
</feature>
<comment type="similarity">
    <text evidence="2">Belongs to the polyprenol kinase family.</text>
</comment>
<dbReference type="InterPro" id="IPR003594">
    <property type="entry name" value="HATPase_dom"/>
</dbReference>
<evidence type="ECO:0000259" key="15">
    <source>
        <dbReference type="PROSITE" id="PS50110"/>
    </source>
</evidence>
<dbReference type="SMART" id="SM00388">
    <property type="entry name" value="HisKA"/>
    <property type="match status" value="1"/>
</dbReference>
<dbReference type="GO" id="GO:0005789">
    <property type="term" value="C:endoplasmic reticulum membrane"/>
    <property type="evidence" value="ECO:0007669"/>
    <property type="project" value="UniProtKB-SubCell"/>
</dbReference>
<feature type="transmembrane region" description="Helical" evidence="13">
    <location>
        <begin position="186"/>
        <end position="207"/>
    </location>
</feature>
<comment type="subcellular location">
    <subcellularLocation>
        <location evidence="1">Endoplasmic reticulum membrane</location>
        <topology evidence="1">Multi-pass membrane protein</topology>
    </subcellularLocation>
</comment>
<dbReference type="InterPro" id="IPR005467">
    <property type="entry name" value="His_kinase_dom"/>
</dbReference>
<dbReference type="InterPro" id="IPR036890">
    <property type="entry name" value="HATPase_C_sf"/>
</dbReference>
<dbReference type="STRING" id="1884261.A0A5C3QEW2"/>
<dbReference type="OrthoDB" id="21225at2759"/>
<dbReference type="FunFam" id="1.10.287.130:FF:000023">
    <property type="entry name" value="Sensor histidine kinase/response regulator, putative"/>
    <property type="match status" value="1"/>
</dbReference>
<dbReference type="EMBL" id="ML178838">
    <property type="protein sequence ID" value="TFK98678.1"/>
    <property type="molecule type" value="Genomic_DNA"/>
</dbReference>
<dbReference type="SUPFAM" id="SSF52172">
    <property type="entry name" value="CheY-like"/>
    <property type="match status" value="1"/>
</dbReference>
<dbReference type="SUPFAM" id="SSF55874">
    <property type="entry name" value="ATPase domain of HSP90 chaperone/DNA topoisomerase II/histidine kinase"/>
    <property type="match status" value="1"/>
</dbReference>
<feature type="compositionally biased region" description="Polar residues" evidence="12">
    <location>
        <begin position="827"/>
        <end position="849"/>
    </location>
</feature>
<dbReference type="GO" id="GO:0004168">
    <property type="term" value="F:dolichol kinase activity"/>
    <property type="evidence" value="ECO:0007669"/>
    <property type="project" value="UniProtKB-EC"/>
</dbReference>
<dbReference type="EC" id="2.7.1.108" evidence="3"/>
<feature type="transmembrane region" description="Helical" evidence="13">
    <location>
        <begin position="609"/>
        <end position="626"/>
    </location>
</feature>
<dbReference type="CDD" id="cd00082">
    <property type="entry name" value="HisKA"/>
    <property type="match status" value="1"/>
</dbReference>
<protein>
    <recommendedName>
        <fullName evidence="3">dolichol kinase</fullName>
        <ecNumber evidence="3">2.7.1.108</ecNumber>
    </recommendedName>
</protein>
<feature type="transmembrane region" description="Helical" evidence="13">
    <location>
        <begin position="384"/>
        <end position="403"/>
    </location>
</feature>
<dbReference type="Gene3D" id="1.10.287.130">
    <property type="match status" value="1"/>
</dbReference>
<feature type="transmembrane region" description="Helical" evidence="13">
    <location>
        <begin position="76"/>
        <end position="95"/>
    </location>
</feature>
<feature type="compositionally biased region" description="Low complexity" evidence="12">
    <location>
        <begin position="1"/>
        <end position="20"/>
    </location>
</feature>
<feature type="transmembrane region" description="Helical" evidence="13">
    <location>
        <begin position="546"/>
        <end position="563"/>
    </location>
</feature>
<dbReference type="Pfam" id="PF00072">
    <property type="entry name" value="Response_reg"/>
    <property type="match status" value="1"/>
</dbReference>
<dbReference type="PROSITE" id="PS50109">
    <property type="entry name" value="HIS_KIN"/>
    <property type="match status" value="1"/>
</dbReference>
<evidence type="ECO:0000256" key="4">
    <source>
        <dbReference type="ARBA" id="ARBA00022553"/>
    </source>
</evidence>
<keyword evidence="8" id="KW-0256">Endoplasmic reticulum</keyword>
<feature type="transmembrane region" description="Helical" evidence="13">
    <location>
        <begin position="136"/>
        <end position="157"/>
    </location>
</feature>
<dbReference type="InterPro" id="IPR036097">
    <property type="entry name" value="HisK_dim/P_sf"/>
</dbReference>
<evidence type="ECO:0000256" key="9">
    <source>
        <dbReference type="ARBA" id="ARBA00022989"/>
    </source>
</evidence>
<dbReference type="Pfam" id="PF00512">
    <property type="entry name" value="HisKA"/>
    <property type="match status" value="1"/>
</dbReference>
<evidence type="ECO:0000259" key="14">
    <source>
        <dbReference type="PROSITE" id="PS50109"/>
    </source>
</evidence>
<dbReference type="InterPro" id="IPR004358">
    <property type="entry name" value="Sig_transdc_His_kin-like_C"/>
</dbReference>
<feature type="modified residue" description="4-aspartylphosphate" evidence="11">
    <location>
        <position position="2149"/>
    </location>
</feature>
<evidence type="ECO:0000256" key="13">
    <source>
        <dbReference type="SAM" id="Phobius"/>
    </source>
</evidence>
<keyword evidence="10 13" id="KW-0472">Membrane</keyword>
<dbReference type="InterPro" id="IPR003018">
    <property type="entry name" value="GAF"/>
</dbReference>
<dbReference type="Pfam" id="PF02518">
    <property type="entry name" value="HATPase_c"/>
    <property type="match status" value="1"/>
</dbReference>
<evidence type="ECO:0000256" key="11">
    <source>
        <dbReference type="PROSITE-ProRule" id="PRU00169"/>
    </source>
</evidence>
<feature type="region of interest" description="Disordered" evidence="12">
    <location>
        <begin position="1"/>
        <end position="27"/>
    </location>
</feature>
<name>A0A5C3QEW2_9AGAR</name>
<feature type="transmembrane region" description="Helical" evidence="13">
    <location>
        <begin position="484"/>
        <end position="511"/>
    </location>
</feature>
<dbReference type="GO" id="GO:0043048">
    <property type="term" value="P:dolichyl monophosphate biosynthetic process"/>
    <property type="evidence" value="ECO:0007669"/>
    <property type="project" value="TreeGrafter"/>
</dbReference>
<feature type="region of interest" description="Disordered" evidence="12">
    <location>
        <begin position="893"/>
        <end position="924"/>
    </location>
</feature>
<evidence type="ECO:0000256" key="5">
    <source>
        <dbReference type="ARBA" id="ARBA00022679"/>
    </source>
</evidence>
<dbReference type="SMART" id="SM00065">
    <property type="entry name" value="GAF"/>
    <property type="match status" value="2"/>
</dbReference>
<feature type="compositionally biased region" description="Polar residues" evidence="12">
    <location>
        <begin position="893"/>
        <end position="923"/>
    </location>
</feature>
<evidence type="ECO:0000256" key="6">
    <source>
        <dbReference type="ARBA" id="ARBA00022692"/>
    </source>
</evidence>
<dbReference type="PANTHER" id="PTHR13205:SF15">
    <property type="entry name" value="DOLICHOL KINASE"/>
    <property type="match status" value="1"/>
</dbReference>
<feature type="region of interest" description="Disordered" evidence="12">
    <location>
        <begin position="803"/>
        <end position="849"/>
    </location>
</feature>
<feature type="transmembrane region" description="Helical" evidence="13">
    <location>
        <begin position="219"/>
        <end position="237"/>
    </location>
</feature>
<keyword evidence="7" id="KW-0418">Kinase</keyword>
<evidence type="ECO:0000256" key="1">
    <source>
        <dbReference type="ARBA" id="ARBA00004477"/>
    </source>
</evidence>
<feature type="transmembrane region" description="Helical" evidence="13">
    <location>
        <begin position="569"/>
        <end position="588"/>
    </location>
</feature>
<evidence type="ECO:0000256" key="2">
    <source>
        <dbReference type="ARBA" id="ARBA00010794"/>
    </source>
</evidence>
<keyword evidence="9 13" id="KW-1133">Transmembrane helix</keyword>
<dbReference type="Gene3D" id="3.40.50.2300">
    <property type="match status" value="1"/>
</dbReference>
<evidence type="ECO:0000256" key="3">
    <source>
        <dbReference type="ARBA" id="ARBA00012132"/>
    </source>
</evidence>
<evidence type="ECO:0000256" key="10">
    <source>
        <dbReference type="ARBA" id="ARBA00023136"/>
    </source>
</evidence>
<gene>
    <name evidence="16" type="ORF">BDV98DRAFT_595606</name>
</gene>
<sequence length="2228" mass="245390">MVWNFSNLVSSKSTSPSPASHLAIPPLDTRPVSPRSFESRESKRILASSPYLKKKGFGFIWMSVPKNYRQSDDDGIFTGLLLGPIIASALLFTSLNTVQEGIPLLDGWRIENPLFIQSARGPPSPQHALLLARYNLVDLACFCSTMLLLHVSASYWYESRARTRTQFSCPEGERSSVPRSEARRSWLYIIFTLGVAAGSIALKTLLLMIRTGIWQHLNYLELLFTSLFYQFTLYVAIRLAHRGFTLGELSLVCFGGTVLSLETFNLTFARIWPVTTMFVKTYRLPTPLLIFQAALVVGAFGVGILLSPFLVLARHTAQRPVRRLKHPAKRDEQRRYLALGFYIGSFLIIFGMIGMWTRWCLGKRDPWLWVIFWITEGQRTWTRPALLCYWALLGIISVIVWNLKLTKWRRYKAAWSSTNDAPAASNRSSGSFDQSGGRQDRAPTPPVGNLGFAGGSQMANDLFDAANKHVPTLSLNARRKSFHALAVAMFVPGVALDPAFVHLAFSAAFAFFTFAEYIRYFAIYPFGAAVHLFMNDFLDNKDNGTAILSHFYLLTGCAGAIWLEGTSRILHYTGILTLGVGDAIASIVGKKLGRYKWSPTTPKTLEGSIAFTLSIVICACLLRLLGCAERFPIVPYAVVIAFSSVLEALSVQNDNLTLPLYTWSSSVRAPSLATATPANWQPAHVSRPRYLTYWLPNIPCPVVAPDPLSPPPAIMASSNPAFNAFNLNGFSLRLPKQKSLSKEKHPDRSVSSLKKVPRPSTAPAIEHKPVLPSRPLPSSQAFEKTPADQYTFEQEAKQRVASSGLFKINTDEGSSSQEMLSGDGGSSAFSIDSDSRTPNTSVGELQSTNEESEYDWATFISAYARGNWDPHRTPGPPRSHFISPNHHLYSVPEFSSPSSAGGDSTEWSSQGYKSSSHTSTPSYETLKPLLTPAFQLPPDLGRGRMPLMDLHSHRQRNSFSASSSHSVLHHSPSNVDIQATAATLRWAAAHVNLAPLALPSPEHELTDPMRGVNAAIPGSHPPNFATHFSHDLLTPGGTRRLRPVGFWKGTQDIQDGGERTYGSISSTSSGTLGPATAHPSMSEVVPPLPPASAPTEKTAIDEDPDADYFGELDTTMSPDVASEEQFSIPQFPAEHTNATGPLLMRLGSMDSGTMSVPAIPRRICLTRQASSPLPNSLSIESSSAPASLHISHNTLSSEQAFSRARAAKEEQMFQELGFLAPPNPPEELERRRALYKYNIWNTGPDINFDRIAHLAKLVFNTKGVYISLVDRSESFYKSEWGLKDHSKLRMHSFCGHAILHRGDEPMVVLDAHEDWRFRNNPLVTGSPEIRFYAGAPLRTQDGYNIGTLAIIDSSPKEDFTPRQRHTLKEFAAIVIRELELWRDKIQLRIRDRIQTSMEQFSRECLEIDLGPHMAGESNGEPQEFGLPSMDQVYNRAARLIKRTLDVEGVMVMDVSYSDILENISGPSEGTVPVSIHRQDPKVSGGARKLDADEYRKLNSFFAKYPDGKIFEGITPPCLRPFLPLKIQYALAVPIFNVDKQPFALLCAYNAEGPTKRFLEGHELSYLRAIGVIILSAVLKRRMTLADKAKSLFISNISHELRTPLHGILAAAELLAESEMSHSQMSFLETVQACGTSLVETVNHVLDFTKLSGNAKAGGVENAMSPSDVDLLHLVEDAVDGCYVGFRARTAESGIGTFYSPPKDEGAGSAPLALVETVTWWVKCEKSGIRRVLMNLFSNSLKFTTNGYVRVSLRQMPRTHDVPPDEVRIELSVADSGKGISQDFLKNQLFHPFTQENPLQTGTGLGLAIVNSIISSESVDGKVDVWSEEAVGTEIKITFSAKIAHSDSCDSWLTLPFKTDSGETPTVTMVGFNSTHPGVSLLRDTIKNYLDVWFGLRVIPEDQPPGQIILINDDFSPVVDAIAQRDIQHPFIIFSDLRGDPTGMAIASEYDSIGGFCRILYKPAGPSRLRSVIKLCLHALNISGFASADDLHMGTHNHHHSRSDSGAMTLARRKSEEGQLTRPALLPRAVTAHPLVTSWQTLPSTTEQVEPAPSPPVPRALDMVETSSPVEEVPTIPVGAGGTLLQSSMSSSITRSAGFRVLVVEDNTILRDLLSKWLTKKGYAYSVAVDGEDGVRIFEAQGPFDIVLLDLSMPLLDGFGASIKMRDYESKLHNGHRPRQRPTRILALTGMSTPEDKRKAFEAGVDGYLVKPVAFKTLDDIFSKLGFSS</sequence>
<dbReference type="Proteomes" id="UP000305067">
    <property type="component" value="Unassembled WGS sequence"/>
</dbReference>
<proteinExistence type="inferred from homology"/>
<dbReference type="InterPro" id="IPR011006">
    <property type="entry name" value="CheY-like_superfamily"/>
</dbReference>
<dbReference type="SMART" id="SM00448">
    <property type="entry name" value="REC"/>
    <property type="match status" value="1"/>
</dbReference>
<feature type="domain" description="Response regulatory" evidence="15">
    <location>
        <begin position="2099"/>
        <end position="2225"/>
    </location>
</feature>
<keyword evidence="5" id="KW-0808">Transferase</keyword>
<keyword evidence="6 13" id="KW-0812">Transmembrane</keyword>
<feature type="region of interest" description="Disordered" evidence="12">
    <location>
        <begin position="1048"/>
        <end position="1105"/>
    </location>
</feature>
<feature type="compositionally biased region" description="Low complexity" evidence="12">
    <location>
        <begin position="1060"/>
        <end position="1073"/>
    </location>
</feature>
<dbReference type="PANTHER" id="PTHR13205">
    <property type="entry name" value="TRANSMEMBRANE PROTEIN 15-RELATED"/>
    <property type="match status" value="1"/>
</dbReference>
<reference evidence="16 17" key="1">
    <citation type="journal article" date="2019" name="Nat. Ecol. Evol.">
        <title>Megaphylogeny resolves global patterns of mushroom evolution.</title>
        <authorList>
            <person name="Varga T."/>
            <person name="Krizsan K."/>
            <person name="Foldi C."/>
            <person name="Dima B."/>
            <person name="Sanchez-Garcia M."/>
            <person name="Sanchez-Ramirez S."/>
            <person name="Szollosi G.J."/>
            <person name="Szarkandi J.G."/>
            <person name="Papp V."/>
            <person name="Albert L."/>
            <person name="Andreopoulos W."/>
            <person name="Angelini C."/>
            <person name="Antonin V."/>
            <person name="Barry K.W."/>
            <person name="Bougher N.L."/>
            <person name="Buchanan P."/>
            <person name="Buyck B."/>
            <person name="Bense V."/>
            <person name="Catcheside P."/>
            <person name="Chovatia M."/>
            <person name="Cooper J."/>
            <person name="Damon W."/>
            <person name="Desjardin D."/>
            <person name="Finy P."/>
            <person name="Geml J."/>
            <person name="Haridas S."/>
            <person name="Hughes K."/>
            <person name="Justo A."/>
            <person name="Karasinski D."/>
            <person name="Kautmanova I."/>
            <person name="Kiss B."/>
            <person name="Kocsube S."/>
            <person name="Kotiranta H."/>
            <person name="LaButti K.M."/>
            <person name="Lechner B.E."/>
            <person name="Liimatainen K."/>
            <person name="Lipzen A."/>
            <person name="Lukacs Z."/>
            <person name="Mihaltcheva S."/>
            <person name="Morgado L.N."/>
            <person name="Niskanen T."/>
            <person name="Noordeloos M.E."/>
            <person name="Ohm R.A."/>
            <person name="Ortiz-Santana B."/>
            <person name="Ovrebo C."/>
            <person name="Racz N."/>
            <person name="Riley R."/>
            <person name="Savchenko A."/>
            <person name="Shiryaev A."/>
            <person name="Soop K."/>
            <person name="Spirin V."/>
            <person name="Szebenyi C."/>
            <person name="Tomsovsky M."/>
            <person name="Tulloss R.E."/>
            <person name="Uehling J."/>
            <person name="Grigoriev I.V."/>
            <person name="Vagvolgyi C."/>
            <person name="Papp T."/>
            <person name="Martin F.M."/>
            <person name="Miettinen O."/>
            <person name="Hibbett D.S."/>
            <person name="Nagy L.G."/>
        </authorList>
    </citation>
    <scope>NUCLEOTIDE SEQUENCE [LARGE SCALE GENOMIC DNA]</scope>
    <source>
        <strain evidence="16 17">CBS 309.79</strain>
    </source>
</reference>
<organism evidence="16 17">
    <name type="scientific">Pterulicium gracile</name>
    <dbReference type="NCBI Taxonomy" id="1884261"/>
    <lineage>
        <taxon>Eukaryota</taxon>
        <taxon>Fungi</taxon>
        <taxon>Dikarya</taxon>
        <taxon>Basidiomycota</taxon>
        <taxon>Agaricomycotina</taxon>
        <taxon>Agaricomycetes</taxon>
        <taxon>Agaricomycetidae</taxon>
        <taxon>Agaricales</taxon>
        <taxon>Pleurotineae</taxon>
        <taxon>Pterulaceae</taxon>
        <taxon>Pterulicium</taxon>
    </lineage>
</organism>
<dbReference type="SUPFAM" id="SSF55781">
    <property type="entry name" value="GAF domain-like"/>
    <property type="match status" value="1"/>
</dbReference>
<feature type="region of interest" description="Disordered" evidence="12">
    <location>
        <begin position="738"/>
        <end position="782"/>
    </location>
</feature>
<evidence type="ECO:0000313" key="17">
    <source>
        <dbReference type="Proteomes" id="UP000305067"/>
    </source>
</evidence>
<dbReference type="GO" id="GO:0000155">
    <property type="term" value="F:phosphorelay sensor kinase activity"/>
    <property type="evidence" value="ECO:0007669"/>
    <property type="project" value="InterPro"/>
</dbReference>
<dbReference type="SUPFAM" id="SSF47384">
    <property type="entry name" value="Homodimeric domain of signal transducing histidine kinase"/>
    <property type="match status" value="1"/>
</dbReference>
<dbReference type="Gene3D" id="3.30.450.40">
    <property type="match status" value="1"/>
</dbReference>
<feature type="domain" description="Histidine kinase" evidence="14">
    <location>
        <begin position="1595"/>
        <end position="1842"/>
    </location>
</feature>
<evidence type="ECO:0000256" key="12">
    <source>
        <dbReference type="SAM" id="MobiDB-lite"/>
    </source>
</evidence>
<dbReference type="PRINTS" id="PR00344">
    <property type="entry name" value="BCTRLSENSOR"/>
</dbReference>
<evidence type="ECO:0000313" key="16">
    <source>
        <dbReference type="EMBL" id="TFK98678.1"/>
    </source>
</evidence>
<feature type="compositionally biased region" description="Polar residues" evidence="12">
    <location>
        <begin position="419"/>
        <end position="437"/>
    </location>
</feature>
<evidence type="ECO:0000256" key="7">
    <source>
        <dbReference type="ARBA" id="ARBA00022777"/>
    </source>
</evidence>
<dbReference type="Gene3D" id="3.30.565.10">
    <property type="entry name" value="Histidine kinase-like ATPase, C-terminal domain"/>
    <property type="match status" value="1"/>
</dbReference>
<dbReference type="CDD" id="cd17546">
    <property type="entry name" value="REC_hyHK_CKI1_RcsC-like"/>
    <property type="match status" value="1"/>
</dbReference>
<keyword evidence="17" id="KW-1185">Reference proteome</keyword>
<accession>A0A5C3QEW2</accession>
<keyword evidence="4 11" id="KW-0597">Phosphoprotein</keyword>
<feature type="transmembrane region" description="Helical" evidence="13">
    <location>
        <begin position="289"/>
        <end position="315"/>
    </location>
</feature>
<feature type="region of interest" description="Disordered" evidence="12">
    <location>
        <begin position="1994"/>
        <end position="2017"/>
    </location>
</feature>
<dbReference type="InterPro" id="IPR032974">
    <property type="entry name" value="Polypren_kinase"/>
</dbReference>
<dbReference type="PROSITE" id="PS50110">
    <property type="entry name" value="RESPONSE_REGULATORY"/>
    <property type="match status" value="1"/>
</dbReference>
<dbReference type="InterPro" id="IPR001789">
    <property type="entry name" value="Sig_transdc_resp-reg_receiver"/>
</dbReference>
<evidence type="ECO:0000256" key="8">
    <source>
        <dbReference type="ARBA" id="ARBA00022824"/>
    </source>
</evidence>
<feature type="transmembrane region" description="Helical" evidence="13">
    <location>
        <begin position="336"/>
        <end position="359"/>
    </location>
</feature>